<evidence type="ECO:0000313" key="5">
    <source>
        <dbReference type="Proteomes" id="UP000318331"/>
    </source>
</evidence>
<feature type="transmembrane region" description="Helical" evidence="2">
    <location>
        <begin position="186"/>
        <end position="205"/>
    </location>
</feature>
<reference evidence="4 5" key="1">
    <citation type="submission" date="2019-06" db="EMBL/GenBank/DDBJ databases">
        <title>Sequencing the genomes of 1000 actinobacteria strains.</title>
        <authorList>
            <person name="Klenk H.-P."/>
        </authorList>
    </citation>
    <scope>NUCLEOTIDE SEQUENCE [LARGE SCALE GENOMIC DNA]</scope>
    <source>
        <strain evidence="4 5">DSM 18031</strain>
    </source>
</reference>
<name>A0A543I572_9MICO</name>
<dbReference type="SUPFAM" id="SSF52266">
    <property type="entry name" value="SGNH hydrolase"/>
    <property type="match status" value="1"/>
</dbReference>
<keyword evidence="2" id="KW-0812">Transmembrane</keyword>
<evidence type="ECO:0000256" key="1">
    <source>
        <dbReference type="SAM" id="MobiDB-lite"/>
    </source>
</evidence>
<feature type="domain" description="Acyltransferase 3" evidence="3">
    <location>
        <begin position="26"/>
        <end position="369"/>
    </location>
</feature>
<dbReference type="Pfam" id="PF01757">
    <property type="entry name" value="Acyl_transf_3"/>
    <property type="match status" value="1"/>
</dbReference>
<dbReference type="CDD" id="cd01840">
    <property type="entry name" value="SGNH_hydrolase_yrhL_like"/>
    <property type="match status" value="1"/>
</dbReference>
<dbReference type="GO" id="GO:0009103">
    <property type="term" value="P:lipopolysaccharide biosynthetic process"/>
    <property type="evidence" value="ECO:0007669"/>
    <property type="project" value="TreeGrafter"/>
</dbReference>
<evidence type="ECO:0000313" key="4">
    <source>
        <dbReference type="EMBL" id="TQM65738.1"/>
    </source>
</evidence>
<dbReference type="InterPro" id="IPR002656">
    <property type="entry name" value="Acyl_transf_3_dom"/>
</dbReference>
<dbReference type="GO" id="GO:0016747">
    <property type="term" value="F:acyltransferase activity, transferring groups other than amino-acyl groups"/>
    <property type="evidence" value="ECO:0007669"/>
    <property type="project" value="InterPro"/>
</dbReference>
<gene>
    <name evidence="4" type="ORF">FB466_0550</name>
</gene>
<evidence type="ECO:0000256" key="2">
    <source>
        <dbReference type="SAM" id="Phobius"/>
    </source>
</evidence>
<keyword evidence="5" id="KW-1185">Reference proteome</keyword>
<feature type="transmembrane region" description="Helical" evidence="2">
    <location>
        <begin position="93"/>
        <end position="112"/>
    </location>
</feature>
<feature type="region of interest" description="Disordered" evidence="1">
    <location>
        <begin position="448"/>
        <end position="489"/>
    </location>
</feature>
<dbReference type="Proteomes" id="UP000318331">
    <property type="component" value="Unassembled WGS sequence"/>
</dbReference>
<dbReference type="EMBL" id="VFPN01000001">
    <property type="protein sequence ID" value="TQM65738.1"/>
    <property type="molecule type" value="Genomic_DNA"/>
</dbReference>
<proteinExistence type="predicted"/>
<feature type="transmembrane region" description="Helical" evidence="2">
    <location>
        <begin position="217"/>
        <end position="235"/>
    </location>
</feature>
<keyword evidence="2" id="KW-1133">Transmembrane helix</keyword>
<comment type="caution">
    <text evidence="4">The sequence shown here is derived from an EMBL/GenBank/DDBJ whole genome shotgun (WGS) entry which is preliminary data.</text>
</comment>
<dbReference type="InterPro" id="IPR050879">
    <property type="entry name" value="Acyltransferase_3"/>
</dbReference>
<organism evidence="4 5">
    <name type="scientific">Klugiella xanthotipulae</name>
    <dbReference type="NCBI Taxonomy" id="244735"/>
    <lineage>
        <taxon>Bacteria</taxon>
        <taxon>Bacillati</taxon>
        <taxon>Actinomycetota</taxon>
        <taxon>Actinomycetes</taxon>
        <taxon>Micrococcales</taxon>
        <taxon>Microbacteriaceae</taxon>
        <taxon>Klugiella</taxon>
    </lineage>
</organism>
<dbReference type="PANTHER" id="PTHR23028:SF53">
    <property type="entry name" value="ACYL_TRANSF_3 DOMAIN-CONTAINING PROTEIN"/>
    <property type="match status" value="1"/>
</dbReference>
<feature type="transmembrane region" description="Helical" evidence="2">
    <location>
        <begin position="256"/>
        <end position="276"/>
    </location>
</feature>
<keyword evidence="2" id="KW-0472">Membrane</keyword>
<dbReference type="RefSeq" id="WP_141915620.1">
    <property type="nucleotide sequence ID" value="NZ_BAAAYS010000001.1"/>
</dbReference>
<accession>A0A543I572</accession>
<feature type="transmembrane region" description="Helical" evidence="2">
    <location>
        <begin position="52"/>
        <end position="72"/>
    </location>
</feature>
<dbReference type="PANTHER" id="PTHR23028">
    <property type="entry name" value="ACETYLTRANSFERASE"/>
    <property type="match status" value="1"/>
</dbReference>
<evidence type="ECO:0000259" key="3">
    <source>
        <dbReference type="Pfam" id="PF01757"/>
    </source>
</evidence>
<dbReference type="AlphaFoldDB" id="A0A543I572"/>
<protein>
    <submittedName>
        <fullName evidence="4">Peptidoglycan/LPS O-acetylase OafA/YrhL</fullName>
    </submittedName>
</protein>
<dbReference type="OrthoDB" id="3404679at2"/>
<feature type="transmembrane region" description="Helical" evidence="2">
    <location>
        <begin position="282"/>
        <end position="303"/>
    </location>
</feature>
<feature type="transmembrane region" description="Helical" evidence="2">
    <location>
        <begin position="354"/>
        <end position="375"/>
    </location>
</feature>
<feature type="transmembrane region" description="Helical" evidence="2">
    <location>
        <begin position="163"/>
        <end position="179"/>
    </location>
</feature>
<dbReference type="GO" id="GO:0016020">
    <property type="term" value="C:membrane"/>
    <property type="evidence" value="ECO:0007669"/>
    <property type="project" value="TreeGrafter"/>
</dbReference>
<sequence length="657" mass="69463">MIHHTFPAVATVPTGAVGAATTRRYNGLDGLRALAVSLVLVYHLTPGVLRGGFIGVDIFFVVSGFLITSLLLREHAVHGRISLRGFWQRRARRLLPALALVTLTCSSLGALVGGDTLVNLSNQLLGAATFSSNWVYIIDDSSYFARDTPDLFRNLWSLAVEEQFYILWPLAVILLLAVAHSRRQRVVTVATFALASAALMAFYYVPGEDPTRAYFGSDSHSFGLAIGAALAFLATRTQPGRTSDQRPSSALLARPVTVYGVALFSTLALFAGAVWLQEQGGFTYRGGIVLVSLATAALIWAVTNHTTALGRFVDIRPLRYIGERSYGLYLWHWPLWVLLQSATHTLDRAHWNPWLTGVLALALTAICAHLSYRFVEQPIRRLGLRGAAVAAWHSVGGTGIRSVTASTVAALLVLTASGSTSAIMSSTSTNSATTNIERGQTAVNNADLEGAAPDGISPSATAPGPGSAGNTPPGVPPPQHPLPTGDHISAVGDSVMLASAPELQAAFPGITVDAAVSRSMRSGAEIVTRMATEGTLRNVLIVGLGTNGPISDESLEAIRVAANGRPLVLVNAFGPRSWIPEVNAQLTAFAARYRNVDVANWNETISGSVNFLAGDQIHPGAQGASLYTSSVQAALQRLADLPPLRDSTGYGLAGPPS</sequence>